<reference evidence="7 8" key="1">
    <citation type="submission" date="2016-10" db="EMBL/GenBank/DDBJ databases">
        <authorList>
            <person name="de Groot N.N."/>
        </authorList>
    </citation>
    <scope>NUCLEOTIDE SEQUENCE [LARGE SCALE GENOMIC DNA]</scope>
    <source>
        <strain evidence="7 8">DSM 44149</strain>
    </source>
</reference>
<dbReference type="EMBL" id="LT629701">
    <property type="protein sequence ID" value="SDM55905.1"/>
    <property type="molecule type" value="Genomic_DNA"/>
</dbReference>
<protein>
    <recommendedName>
        <fullName evidence="6">ATP-dependent Clp protease proteolytic subunit</fullName>
    </recommendedName>
</protein>
<dbReference type="Proteomes" id="UP000183376">
    <property type="component" value="Chromosome I"/>
</dbReference>
<evidence type="ECO:0000256" key="1">
    <source>
        <dbReference type="ARBA" id="ARBA00007039"/>
    </source>
</evidence>
<dbReference type="InterPro" id="IPR029045">
    <property type="entry name" value="ClpP/crotonase-like_dom_sf"/>
</dbReference>
<evidence type="ECO:0000256" key="3">
    <source>
        <dbReference type="ARBA" id="ARBA00022670"/>
    </source>
</evidence>
<evidence type="ECO:0000256" key="2">
    <source>
        <dbReference type="ARBA" id="ARBA00022490"/>
    </source>
</evidence>
<organism evidence="7 8">
    <name type="scientific">Allokutzneria albata</name>
    <name type="common">Kibdelosporangium albatum</name>
    <dbReference type="NCBI Taxonomy" id="211114"/>
    <lineage>
        <taxon>Bacteria</taxon>
        <taxon>Bacillati</taxon>
        <taxon>Actinomycetota</taxon>
        <taxon>Actinomycetes</taxon>
        <taxon>Pseudonocardiales</taxon>
        <taxon>Pseudonocardiaceae</taxon>
        <taxon>Allokutzneria</taxon>
    </lineage>
</organism>
<evidence type="ECO:0000256" key="6">
    <source>
        <dbReference type="RuleBase" id="RU003567"/>
    </source>
</evidence>
<dbReference type="InterPro" id="IPR023562">
    <property type="entry name" value="ClpP/TepA"/>
</dbReference>
<dbReference type="OrthoDB" id="9802800at2"/>
<dbReference type="GO" id="GO:0006515">
    <property type="term" value="P:protein quality control for misfolded or incompletely synthesized proteins"/>
    <property type="evidence" value="ECO:0007669"/>
    <property type="project" value="TreeGrafter"/>
</dbReference>
<dbReference type="Gene3D" id="3.90.226.10">
    <property type="entry name" value="2-enoyl-CoA Hydratase, Chain A, domain 1"/>
    <property type="match status" value="1"/>
</dbReference>
<dbReference type="Pfam" id="PF00574">
    <property type="entry name" value="CLP_protease"/>
    <property type="match status" value="1"/>
</dbReference>
<keyword evidence="5" id="KW-0720">Serine protease</keyword>
<dbReference type="PRINTS" id="PR00127">
    <property type="entry name" value="CLPPROTEASEP"/>
</dbReference>
<evidence type="ECO:0000256" key="5">
    <source>
        <dbReference type="ARBA" id="ARBA00022825"/>
    </source>
</evidence>
<evidence type="ECO:0000313" key="7">
    <source>
        <dbReference type="EMBL" id="SDM55905.1"/>
    </source>
</evidence>
<dbReference type="GO" id="GO:0004252">
    <property type="term" value="F:serine-type endopeptidase activity"/>
    <property type="evidence" value="ECO:0007669"/>
    <property type="project" value="InterPro"/>
</dbReference>
<evidence type="ECO:0000313" key="8">
    <source>
        <dbReference type="Proteomes" id="UP000183376"/>
    </source>
</evidence>
<proteinExistence type="inferred from homology"/>
<keyword evidence="4" id="KW-0378">Hydrolase</keyword>
<comment type="similarity">
    <text evidence="1 6">Belongs to the peptidase S14 family.</text>
</comment>
<dbReference type="AlphaFoldDB" id="A0A1G9U8P2"/>
<dbReference type="PANTHER" id="PTHR10381">
    <property type="entry name" value="ATP-DEPENDENT CLP PROTEASE PROTEOLYTIC SUBUNIT"/>
    <property type="match status" value="1"/>
</dbReference>
<keyword evidence="8" id="KW-1185">Reference proteome</keyword>
<gene>
    <name evidence="7" type="ORF">SAMN04489726_2239</name>
</gene>
<name>A0A1G9U8P2_ALLAB</name>
<dbReference type="SUPFAM" id="SSF52096">
    <property type="entry name" value="ClpP/crotonase"/>
    <property type="match status" value="1"/>
</dbReference>
<dbReference type="STRING" id="211114.SAMN04489726_2239"/>
<dbReference type="GO" id="GO:0009368">
    <property type="term" value="C:endopeptidase Clp complex"/>
    <property type="evidence" value="ECO:0007669"/>
    <property type="project" value="TreeGrafter"/>
</dbReference>
<dbReference type="GO" id="GO:0004176">
    <property type="term" value="F:ATP-dependent peptidase activity"/>
    <property type="evidence" value="ECO:0007669"/>
    <property type="project" value="InterPro"/>
</dbReference>
<accession>A0A1G9U8P2</accession>
<dbReference type="CDD" id="cd07017">
    <property type="entry name" value="S14_ClpP_2"/>
    <property type="match status" value="1"/>
</dbReference>
<keyword evidence="3 7" id="KW-0645">Protease</keyword>
<keyword evidence="2" id="KW-0963">Cytoplasm</keyword>
<dbReference type="RefSeq" id="WP_030433899.1">
    <property type="nucleotide sequence ID" value="NZ_JOEF01000065.1"/>
</dbReference>
<dbReference type="PANTHER" id="PTHR10381:SF70">
    <property type="entry name" value="ATP-DEPENDENT CLP PROTEASE PROTEOLYTIC SUBUNIT"/>
    <property type="match status" value="1"/>
</dbReference>
<dbReference type="InterPro" id="IPR001907">
    <property type="entry name" value="ClpP"/>
</dbReference>
<sequence>MTNNEKQPLFDHRLRERFFSQRVLILDGPLDDDNGLVLATQMLSLASEDPKKDIALWIHSPGGSVPAMLAIRDVMRLVPCEVATLAIGLACSAGQFLLSAGTPGKRFALPHARILMHQGSAGIGGSAVEVEVQADDLRYTRDTVLGLIAQDTGQPVERIFTDSLHDRWFTTAQALEYGFIDHIVNDLAQVVPVRTHQLGLTSQAGAHA</sequence>
<dbReference type="eggNOG" id="COG0740">
    <property type="taxonomic scope" value="Bacteria"/>
</dbReference>
<evidence type="ECO:0000256" key="4">
    <source>
        <dbReference type="ARBA" id="ARBA00022801"/>
    </source>
</evidence>
<dbReference type="GO" id="GO:0051117">
    <property type="term" value="F:ATPase binding"/>
    <property type="evidence" value="ECO:0007669"/>
    <property type="project" value="TreeGrafter"/>
</dbReference>